<dbReference type="InterPro" id="IPR002347">
    <property type="entry name" value="SDR_fam"/>
</dbReference>
<comment type="similarity">
    <text evidence="1">Belongs to the short-chain dehydrogenases/reductases (SDR) family.</text>
</comment>
<organism evidence="3 4">
    <name type="scientific">Streptomonospora halophila</name>
    <dbReference type="NCBI Taxonomy" id="427369"/>
    <lineage>
        <taxon>Bacteria</taxon>
        <taxon>Bacillati</taxon>
        <taxon>Actinomycetota</taxon>
        <taxon>Actinomycetes</taxon>
        <taxon>Streptosporangiales</taxon>
        <taxon>Nocardiopsidaceae</taxon>
        <taxon>Streptomonospora</taxon>
    </lineage>
</organism>
<dbReference type="Gene3D" id="3.40.50.720">
    <property type="entry name" value="NAD(P)-binding Rossmann-like Domain"/>
    <property type="match status" value="1"/>
</dbReference>
<evidence type="ECO:0000259" key="2">
    <source>
        <dbReference type="SMART" id="SM00822"/>
    </source>
</evidence>
<dbReference type="PRINTS" id="PR00080">
    <property type="entry name" value="SDRFAMILY"/>
</dbReference>
<dbReference type="Pfam" id="PF13561">
    <property type="entry name" value="adh_short_C2"/>
    <property type="match status" value="1"/>
</dbReference>
<dbReference type="InterPro" id="IPR020904">
    <property type="entry name" value="Sc_DH/Rdtase_CS"/>
</dbReference>
<evidence type="ECO:0000256" key="1">
    <source>
        <dbReference type="ARBA" id="ARBA00006484"/>
    </source>
</evidence>
<dbReference type="InterPro" id="IPR036291">
    <property type="entry name" value="NAD(P)-bd_dom_sf"/>
</dbReference>
<evidence type="ECO:0000313" key="3">
    <source>
        <dbReference type="EMBL" id="GAA4936617.1"/>
    </source>
</evidence>
<dbReference type="Proteomes" id="UP001499993">
    <property type="component" value="Unassembled WGS sequence"/>
</dbReference>
<dbReference type="CDD" id="cd05233">
    <property type="entry name" value="SDR_c"/>
    <property type="match status" value="1"/>
</dbReference>
<dbReference type="PANTHER" id="PTHR43975">
    <property type="entry name" value="ZGC:101858"/>
    <property type="match status" value="1"/>
</dbReference>
<dbReference type="PROSITE" id="PS00061">
    <property type="entry name" value="ADH_SHORT"/>
    <property type="match status" value="1"/>
</dbReference>
<dbReference type="SMART" id="SM00822">
    <property type="entry name" value="PKS_KR"/>
    <property type="match status" value="1"/>
</dbReference>
<evidence type="ECO:0000313" key="4">
    <source>
        <dbReference type="Proteomes" id="UP001499993"/>
    </source>
</evidence>
<comment type="caution">
    <text evidence="3">The sequence shown here is derived from an EMBL/GenBank/DDBJ whole genome shotgun (WGS) entry which is preliminary data.</text>
</comment>
<keyword evidence="4" id="KW-1185">Reference proteome</keyword>
<dbReference type="PANTHER" id="PTHR43975:SF2">
    <property type="entry name" value="EG:BACR7A4.14 PROTEIN-RELATED"/>
    <property type="match status" value="1"/>
</dbReference>
<sequence length="252" mass="26302">MPAPTPLADRVALVTGASSGIGRAAATALARAGAHVIALARTPHALDETARTHHRITPHPADLRTPDTPARAVDAALTAHGRLDILVNNAGATALMPLTDTRADTIDDLFTLNVTAPTLLTAAALDPLTRTSGAIVNISSTYGHRPMPGAAPYAASKAALESLTRSWALELALHRIRTNALAPGPTRSNALTAAGLDPDTVTRIHHDETQRIPLGRRGEPHEIATWITHLADPAATWITGQVITVDGGLELT</sequence>
<dbReference type="InterPro" id="IPR057326">
    <property type="entry name" value="KR_dom"/>
</dbReference>
<feature type="domain" description="Ketoreductase" evidence="2">
    <location>
        <begin position="10"/>
        <end position="179"/>
    </location>
</feature>
<dbReference type="PRINTS" id="PR00081">
    <property type="entry name" value="GDHRDH"/>
</dbReference>
<accession>A0ABP9GCC5</accession>
<reference evidence="4" key="1">
    <citation type="journal article" date="2019" name="Int. J. Syst. Evol. Microbiol.">
        <title>The Global Catalogue of Microorganisms (GCM) 10K type strain sequencing project: providing services to taxonomists for standard genome sequencing and annotation.</title>
        <authorList>
            <consortium name="The Broad Institute Genomics Platform"/>
            <consortium name="The Broad Institute Genome Sequencing Center for Infectious Disease"/>
            <person name="Wu L."/>
            <person name="Ma J."/>
        </authorList>
    </citation>
    <scope>NUCLEOTIDE SEQUENCE [LARGE SCALE GENOMIC DNA]</scope>
    <source>
        <strain evidence="4">JCM 18123</strain>
    </source>
</reference>
<dbReference type="RefSeq" id="WP_345556134.1">
    <property type="nucleotide sequence ID" value="NZ_BAABIK010000007.1"/>
</dbReference>
<dbReference type="SUPFAM" id="SSF51735">
    <property type="entry name" value="NAD(P)-binding Rossmann-fold domains"/>
    <property type="match status" value="1"/>
</dbReference>
<gene>
    <name evidence="3" type="ORF">GCM10023224_16840</name>
</gene>
<protein>
    <submittedName>
        <fullName evidence="3">SDR family oxidoreductase</fullName>
    </submittedName>
</protein>
<name>A0ABP9GCC5_9ACTN</name>
<dbReference type="EMBL" id="BAABIK010000007">
    <property type="protein sequence ID" value="GAA4936617.1"/>
    <property type="molecule type" value="Genomic_DNA"/>
</dbReference>
<proteinExistence type="inferred from homology"/>